<protein>
    <recommendedName>
        <fullName evidence="2">Capsule synthesis protein CapA domain-containing protein</fullName>
    </recommendedName>
</protein>
<proteinExistence type="inferred from homology"/>
<dbReference type="CDD" id="cd07381">
    <property type="entry name" value="MPP_CapA"/>
    <property type="match status" value="1"/>
</dbReference>
<comment type="caution">
    <text evidence="3">The sequence shown here is derived from an EMBL/GenBank/DDBJ whole genome shotgun (WGS) entry which is preliminary data.</text>
</comment>
<evidence type="ECO:0000313" key="4">
    <source>
        <dbReference type="Proteomes" id="UP000605784"/>
    </source>
</evidence>
<dbReference type="Gene3D" id="3.60.21.10">
    <property type="match status" value="1"/>
</dbReference>
<evidence type="ECO:0000259" key="2">
    <source>
        <dbReference type="SMART" id="SM00854"/>
    </source>
</evidence>
<evidence type="ECO:0000313" key="3">
    <source>
        <dbReference type="EMBL" id="GGN98204.1"/>
    </source>
</evidence>
<organism evidence="3 4">
    <name type="scientific">Haloarcula pellucida</name>
    <dbReference type="NCBI Taxonomy" id="1427151"/>
    <lineage>
        <taxon>Archaea</taxon>
        <taxon>Methanobacteriati</taxon>
        <taxon>Methanobacteriota</taxon>
        <taxon>Stenosarchaea group</taxon>
        <taxon>Halobacteria</taxon>
        <taxon>Halobacteriales</taxon>
        <taxon>Haloarculaceae</taxon>
        <taxon>Haloarcula</taxon>
    </lineage>
</organism>
<accession>A0A830GN26</accession>
<reference evidence="3" key="1">
    <citation type="journal article" date="2014" name="Int. J. Syst. Evol. Microbiol.">
        <title>Complete genome sequence of Corynebacterium casei LMG S-19264T (=DSM 44701T), isolated from a smear-ripened cheese.</title>
        <authorList>
            <consortium name="US DOE Joint Genome Institute (JGI-PGF)"/>
            <person name="Walter F."/>
            <person name="Albersmeier A."/>
            <person name="Kalinowski J."/>
            <person name="Ruckert C."/>
        </authorList>
    </citation>
    <scope>NUCLEOTIDE SEQUENCE</scope>
    <source>
        <strain evidence="3">JCM 17820</strain>
    </source>
</reference>
<dbReference type="PANTHER" id="PTHR33393">
    <property type="entry name" value="POLYGLUTAMINE SYNTHESIS ACCESSORY PROTEIN RV0574C-RELATED"/>
    <property type="match status" value="1"/>
</dbReference>
<dbReference type="Proteomes" id="UP000605784">
    <property type="component" value="Unassembled WGS sequence"/>
</dbReference>
<dbReference type="RefSeq" id="WP_188999144.1">
    <property type="nucleotide sequence ID" value="NZ_BMOU01000004.1"/>
</dbReference>
<dbReference type="InterPro" id="IPR029052">
    <property type="entry name" value="Metallo-depent_PP-like"/>
</dbReference>
<dbReference type="Pfam" id="PF09587">
    <property type="entry name" value="PGA_cap"/>
    <property type="match status" value="1"/>
</dbReference>
<keyword evidence="4" id="KW-1185">Reference proteome</keyword>
<dbReference type="AlphaFoldDB" id="A0A830GN26"/>
<sequence length="365" mass="39111">MAPTRRAVLAASLAGLGGCLGSVDEVAVECPAPVDAEETARLGFVGDVMLGRNVDDRWRDDPTGVWDGMTTRLDALDGLFLNLECCLSARGDPRPGRTFHFRAHPSWAIPALSSAGTVFASQANNHVLDFGPRALTDTLAHLDDAGVHTAGSGLDRESAFGPAHLTVGEVDVAVVAATDQSPSYAARADTAGTAYAPLRPSDRLTRNWVGGALARARERDPDLLIVSLHWGPNWETAPSETQQSFARWLVDRGADVVHGHSAHVIQGVETYRGRPIVYDAGDFVDDYLVKDGLHNDRSFLFELVVRDGTLSALELVPVEISNSRVTPADDAAAEWLRDRMRSLSAPFGTTVERAGTGLRIPLGDC</sequence>
<evidence type="ECO:0000256" key="1">
    <source>
        <dbReference type="ARBA" id="ARBA00005662"/>
    </source>
</evidence>
<reference evidence="3" key="2">
    <citation type="submission" date="2020-09" db="EMBL/GenBank/DDBJ databases">
        <authorList>
            <person name="Sun Q."/>
            <person name="Ohkuma M."/>
        </authorList>
    </citation>
    <scope>NUCLEOTIDE SEQUENCE</scope>
    <source>
        <strain evidence="3">JCM 17820</strain>
    </source>
</reference>
<comment type="similarity">
    <text evidence="1">Belongs to the CapA family.</text>
</comment>
<dbReference type="InterPro" id="IPR052169">
    <property type="entry name" value="CW_Biosynth-Accessory"/>
</dbReference>
<dbReference type="InterPro" id="IPR019079">
    <property type="entry name" value="Capsule_synth_CapA"/>
</dbReference>
<dbReference type="SUPFAM" id="SSF56300">
    <property type="entry name" value="Metallo-dependent phosphatases"/>
    <property type="match status" value="1"/>
</dbReference>
<dbReference type="EMBL" id="BMOU01000004">
    <property type="protein sequence ID" value="GGN98204.1"/>
    <property type="molecule type" value="Genomic_DNA"/>
</dbReference>
<dbReference type="PROSITE" id="PS51257">
    <property type="entry name" value="PROKAR_LIPOPROTEIN"/>
    <property type="match status" value="1"/>
</dbReference>
<dbReference type="PANTHER" id="PTHR33393:SF11">
    <property type="entry name" value="POLYGLUTAMINE SYNTHESIS ACCESSORY PROTEIN RV0574C-RELATED"/>
    <property type="match status" value="1"/>
</dbReference>
<name>A0A830GN26_9EURY</name>
<gene>
    <name evidence="3" type="ORF">GCM10009030_28360</name>
</gene>
<feature type="domain" description="Capsule synthesis protein CapA" evidence="2">
    <location>
        <begin position="41"/>
        <end position="287"/>
    </location>
</feature>
<dbReference type="SMART" id="SM00854">
    <property type="entry name" value="PGA_cap"/>
    <property type="match status" value="1"/>
</dbReference>